<protein>
    <submittedName>
        <fullName evidence="2">CPG4 domain-containing protein</fullName>
    </submittedName>
</protein>
<accession>A0A183US12</accession>
<name>A0A183US12_TOXCA</name>
<proteinExistence type="predicted"/>
<evidence type="ECO:0000313" key="1">
    <source>
        <dbReference type="Proteomes" id="UP000050794"/>
    </source>
</evidence>
<sequence length="226" mass="25457">LDKIVCSSHDADSGNSCVGQCAFRFVDQLKLQLGDKSATGLLNLNYNEFLIAFSNVSFLEGFCKYYHSFQYCYTSCSPSYMQELLSRSAAIIDHFCVYNFKEIRERFGCLSQLNEQMSRQCLSTCTPYHNAVNSIMSNFEHLALDGDSSAAEKYLNESCEYVICTLHCDVPRITHMCGVDTANLVIDLTRKSFASMETMALDTGAVSRLVNSFIRYNWISQSVGKK</sequence>
<organism evidence="1 2">
    <name type="scientific">Toxocara canis</name>
    <name type="common">Canine roundworm</name>
    <dbReference type="NCBI Taxonomy" id="6265"/>
    <lineage>
        <taxon>Eukaryota</taxon>
        <taxon>Metazoa</taxon>
        <taxon>Ecdysozoa</taxon>
        <taxon>Nematoda</taxon>
        <taxon>Chromadorea</taxon>
        <taxon>Rhabditida</taxon>
        <taxon>Spirurina</taxon>
        <taxon>Ascaridomorpha</taxon>
        <taxon>Ascaridoidea</taxon>
        <taxon>Toxocaridae</taxon>
        <taxon>Toxocara</taxon>
    </lineage>
</organism>
<dbReference type="Proteomes" id="UP000050794">
    <property type="component" value="Unassembled WGS sequence"/>
</dbReference>
<keyword evidence="1" id="KW-1185">Reference proteome</keyword>
<dbReference type="PANTHER" id="PTHR36944">
    <property type="entry name" value="PROTEIN CBG02791-RELATED"/>
    <property type="match status" value="1"/>
</dbReference>
<dbReference type="AlphaFoldDB" id="A0A183US12"/>
<evidence type="ECO:0000313" key="2">
    <source>
        <dbReference type="WBParaSite" id="TCNE_0001128201-mRNA-1"/>
    </source>
</evidence>
<dbReference type="PANTHER" id="PTHR36944:SF1">
    <property type="entry name" value="CPG4 DOMAIN-CONTAINING PROTEIN"/>
    <property type="match status" value="1"/>
</dbReference>
<dbReference type="WBParaSite" id="TCNE_0001128201-mRNA-1">
    <property type="protein sequence ID" value="TCNE_0001128201-mRNA-1"/>
    <property type="gene ID" value="TCNE_0001128201"/>
</dbReference>
<reference evidence="2" key="1">
    <citation type="submission" date="2016-06" db="UniProtKB">
        <authorList>
            <consortium name="WormBaseParasite"/>
        </authorList>
    </citation>
    <scope>IDENTIFICATION</scope>
</reference>